<dbReference type="PANTHER" id="PTHR11140">
    <property type="entry name" value="PRE-MRNA SPLICING FACTOR PRP8"/>
    <property type="match status" value="1"/>
</dbReference>
<accession>A0A099NIY3</accession>
<organism evidence="1 3">
    <name type="scientific">Pichia kudriavzevii</name>
    <name type="common">Yeast</name>
    <name type="synonym">Issatchenkia orientalis</name>
    <dbReference type="NCBI Taxonomy" id="4909"/>
    <lineage>
        <taxon>Eukaryota</taxon>
        <taxon>Fungi</taxon>
        <taxon>Dikarya</taxon>
        <taxon>Ascomycota</taxon>
        <taxon>Saccharomycotina</taxon>
        <taxon>Pichiomycetes</taxon>
        <taxon>Pichiales</taxon>
        <taxon>Pichiaceae</taxon>
        <taxon>Pichia</taxon>
    </lineage>
</organism>
<dbReference type="eggNOG" id="KOG1795">
    <property type="taxonomic scope" value="Eukaryota"/>
</dbReference>
<reference evidence="3" key="1">
    <citation type="journal article" date="2014" name="Microb. Cell Fact.">
        <title>Exploiting Issatchenkia orientalis SD108 for succinic acid production.</title>
        <authorList>
            <person name="Xiao H."/>
            <person name="Shao Z."/>
            <person name="Jiang Y."/>
            <person name="Dole S."/>
            <person name="Zhao H."/>
        </authorList>
    </citation>
    <scope>NUCLEOTIDE SEQUENCE [LARGE SCALE GENOMIC DNA]</scope>
    <source>
        <strain evidence="3">SD108</strain>
    </source>
</reference>
<dbReference type="VEuPathDB" id="FungiDB:C5L36_0C00790"/>
<evidence type="ECO:0000313" key="1">
    <source>
        <dbReference type="EMBL" id="KGK32668.1"/>
    </source>
</evidence>
<dbReference type="InterPro" id="IPR027652">
    <property type="entry name" value="PRP8"/>
</dbReference>
<dbReference type="Proteomes" id="UP000029867">
    <property type="component" value="Unassembled WGS sequence"/>
</dbReference>
<dbReference type="GO" id="GO:0017070">
    <property type="term" value="F:U6 snRNA binding"/>
    <property type="evidence" value="ECO:0007669"/>
    <property type="project" value="TreeGrafter"/>
</dbReference>
<dbReference type="PANTHER" id="PTHR11140:SF0">
    <property type="entry name" value="PRE-MRNA-PROCESSING-SPLICING FACTOR 8"/>
    <property type="match status" value="1"/>
</dbReference>
<evidence type="ECO:0000313" key="3">
    <source>
        <dbReference type="Proteomes" id="UP000029867"/>
    </source>
</evidence>
<evidence type="ECO:0000313" key="2">
    <source>
        <dbReference type="EMBL" id="KGK32670.1"/>
    </source>
</evidence>
<dbReference type="EMBL" id="JQFK01001990">
    <property type="protein sequence ID" value="KGK32668.1"/>
    <property type="molecule type" value="Genomic_DNA"/>
</dbReference>
<dbReference type="GO" id="GO:0005682">
    <property type="term" value="C:U5 snRNP"/>
    <property type="evidence" value="ECO:0007669"/>
    <property type="project" value="TreeGrafter"/>
</dbReference>
<gene>
    <name evidence="2" type="ORF">JL09_g6723</name>
    <name evidence="1" type="ORF">JL09_g6725</name>
</gene>
<dbReference type="GO" id="GO:0030623">
    <property type="term" value="F:U5 snRNA binding"/>
    <property type="evidence" value="ECO:0007669"/>
    <property type="project" value="TreeGrafter"/>
</dbReference>
<dbReference type="HOGENOM" id="CLU_2661215_0_0_1"/>
<dbReference type="AlphaFoldDB" id="A0A099NIY3"/>
<dbReference type="GO" id="GO:0030619">
    <property type="term" value="F:U1 snRNA binding"/>
    <property type="evidence" value="ECO:0007669"/>
    <property type="project" value="TreeGrafter"/>
</dbReference>
<protein>
    <submittedName>
        <fullName evidence="1">Uncharacterized protein</fullName>
    </submittedName>
</protein>
<comment type="caution">
    <text evidence="1">The sequence shown here is derived from an EMBL/GenBank/DDBJ whole genome shotgun (WGS) entry which is preliminary data.</text>
</comment>
<proteinExistence type="predicted"/>
<feature type="non-terminal residue" evidence="1">
    <location>
        <position position="1"/>
    </location>
</feature>
<dbReference type="GO" id="GO:0071013">
    <property type="term" value="C:catalytic step 2 spliceosome"/>
    <property type="evidence" value="ECO:0007669"/>
    <property type="project" value="TreeGrafter"/>
</dbReference>
<reference evidence="1" key="2">
    <citation type="submission" date="2014-08" db="EMBL/GenBank/DDBJ databases">
        <title>Exploiting Issatchenkia orientalis SD108 for Succinic Acid Production.</title>
        <authorList>
            <person name="Xiao H."/>
            <person name="Shao Z."/>
            <person name="Jiang Y."/>
            <person name="Dole S."/>
            <person name="Zhao H."/>
        </authorList>
    </citation>
    <scope>NUCLEOTIDE SEQUENCE [LARGE SCALE GENOMIC DNA]</scope>
    <source>
        <strain evidence="1">SD108</strain>
    </source>
</reference>
<dbReference type="GO" id="GO:0000244">
    <property type="term" value="P:spliceosomal tri-snRNP complex assembly"/>
    <property type="evidence" value="ECO:0007669"/>
    <property type="project" value="TreeGrafter"/>
</dbReference>
<dbReference type="EMBL" id="JQFK01001988">
    <property type="protein sequence ID" value="KGK32670.1"/>
    <property type="molecule type" value="Genomic_DNA"/>
</dbReference>
<dbReference type="GO" id="GO:0030620">
    <property type="term" value="F:U2 snRNA binding"/>
    <property type="evidence" value="ECO:0007669"/>
    <property type="project" value="TreeGrafter"/>
</dbReference>
<name>A0A099NIY3_PICKU</name>
<dbReference type="GO" id="GO:0097157">
    <property type="term" value="F:pre-mRNA intronic binding"/>
    <property type="evidence" value="ECO:0007669"/>
    <property type="project" value="TreeGrafter"/>
</dbReference>
<sequence>GVSIELDPIEDEAVADWLYEDKPLIEDRRFVNGASYRKWNLSVDILSNLHRLSTPLVGDDNLDTNSNYLFDKEPKI</sequence>